<accession>A0A9J6DIX8</accession>
<dbReference type="Gene3D" id="1.10.1380.10">
    <property type="entry name" value="Neutral endopeptidase , domain2"/>
    <property type="match status" value="1"/>
</dbReference>
<dbReference type="Gene3D" id="3.40.390.10">
    <property type="entry name" value="Collagenase (Catalytic Domain)"/>
    <property type="match status" value="1"/>
</dbReference>
<dbReference type="Proteomes" id="UP000821866">
    <property type="component" value="Chromosome 7"/>
</dbReference>
<organism evidence="1 2">
    <name type="scientific">Rhipicephalus microplus</name>
    <name type="common">Cattle tick</name>
    <name type="synonym">Boophilus microplus</name>
    <dbReference type="NCBI Taxonomy" id="6941"/>
    <lineage>
        <taxon>Eukaryota</taxon>
        <taxon>Metazoa</taxon>
        <taxon>Ecdysozoa</taxon>
        <taxon>Arthropoda</taxon>
        <taxon>Chelicerata</taxon>
        <taxon>Arachnida</taxon>
        <taxon>Acari</taxon>
        <taxon>Parasitiformes</taxon>
        <taxon>Ixodida</taxon>
        <taxon>Ixodoidea</taxon>
        <taxon>Ixodidae</taxon>
        <taxon>Rhipicephalinae</taxon>
        <taxon>Rhipicephalus</taxon>
        <taxon>Boophilus</taxon>
    </lineage>
</organism>
<dbReference type="SUPFAM" id="SSF55486">
    <property type="entry name" value="Metalloproteases ('zincins'), catalytic domain"/>
    <property type="match status" value="1"/>
</dbReference>
<dbReference type="InterPro" id="IPR042089">
    <property type="entry name" value="Peptidase_M13_dom_2"/>
</dbReference>
<dbReference type="InterPro" id="IPR024079">
    <property type="entry name" value="MetalloPept_cat_dom_sf"/>
</dbReference>
<evidence type="ECO:0000313" key="2">
    <source>
        <dbReference type="Proteomes" id="UP000821866"/>
    </source>
</evidence>
<reference evidence="1" key="2">
    <citation type="submission" date="2021-09" db="EMBL/GenBank/DDBJ databases">
        <authorList>
            <person name="Jia N."/>
            <person name="Wang J."/>
            <person name="Shi W."/>
            <person name="Du L."/>
            <person name="Sun Y."/>
            <person name="Zhan W."/>
            <person name="Jiang J."/>
            <person name="Wang Q."/>
            <person name="Zhang B."/>
            <person name="Ji P."/>
            <person name="Sakyi L.B."/>
            <person name="Cui X."/>
            <person name="Yuan T."/>
            <person name="Jiang B."/>
            <person name="Yang W."/>
            <person name="Lam T.T.-Y."/>
            <person name="Chang Q."/>
            <person name="Ding S."/>
            <person name="Wang X."/>
            <person name="Zhu J."/>
            <person name="Ruan X."/>
            <person name="Zhao L."/>
            <person name="Wei J."/>
            <person name="Que T."/>
            <person name="Du C."/>
            <person name="Cheng J."/>
            <person name="Dai P."/>
            <person name="Han X."/>
            <person name="Huang E."/>
            <person name="Gao Y."/>
            <person name="Liu J."/>
            <person name="Shao H."/>
            <person name="Ye R."/>
            <person name="Li L."/>
            <person name="Wei W."/>
            <person name="Wang X."/>
            <person name="Wang C."/>
            <person name="Huo Q."/>
            <person name="Li W."/>
            <person name="Guo W."/>
            <person name="Chen H."/>
            <person name="Chen S."/>
            <person name="Zhou L."/>
            <person name="Zhou L."/>
            <person name="Ni X."/>
            <person name="Tian J."/>
            <person name="Zhou Y."/>
            <person name="Sheng Y."/>
            <person name="Liu T."/>
            <person name="Pan Y."/>
            <person name="Xia L."/>
            <person name="Li J."/>
            <person name="Zhao F."/>
            <person name="Cao W."/>
        </authorList>
    </citation>
    <scope>NUCLEOTIDE SEQUENCE</scope>
    <source>
        <strain evidence="1">Rmic-2018</strain>
        <tissue evidence="1">Larvae</tissue>
    </source>
</reference>
<comment type="caution">
    <text evidence="1">The sequence shown here is derived from an EMBL/GenBank/DDBJ whole genome shotgun (WGS) entry which is preliminary data.</text>
</comment>
<dbReference type="EMBL" id="JABSTU010000009">
    <property type="protein sequence ID" value="KAH8021785.1"/>
    <property type="molecule type" value="Genomic_DNA"/>
</dbReference>
<protein>
    <submittedName>
        <fullName evidence="1">Uncharacterized protein</fullName>
    </submittedName>
</protein>
<sequence>MVETFANVDRCDRTHQLLEILFPDETPCDTAGCEQEVFRLTGNLDENEQPCHQLYAFVCGGVKWTPQGGNTLAEVHATNLARLNDTLHSVATKKCATIQAITMPPTFCELSTLYTSCHALYSVEKDLHDTMYAYLTDVGVNVSAWLIHANSTNKLLEKIVEQSLKFDVPSVLWLRLNPDSGLLSVEPARPLFSGPVLRECAEHEDQEQLMQKVVGAIDEVTQNVDELAHDLGHLHTELSAKFVPRKETVIMKARMSRTCRAASATLSTLLYAEVELCKEAAMQEAFYFLNASQLRMWLRIFTRHLPHRSAARRLRPDSLALFKHPHLLHNVTNAAFSHPSMGSVVSLGNLFALSTLLQPIFEWEYQRHLVVEEQDERLEAVRNCAKIVREKIAKINARHTLPSQPPPKLEVTDASIAEVVCHELRQVIASAEARSEVPYQPPAYSYADAIRHPLSTELSYQPNAYSYADAVRHLLSVLVPQYYQPPPIAAWTQRDSVG</sequence>
<gene>
    <name evidence="1" type="ORF">HPB51_016864</name>
</gene>
<name>A0A9J6DIX8_RHIMP</name>
<proteinExistence type="predicted"/>
<reference evidence="1" key="1">
    <citation type="journal article" date="2020" name="Cell">
        <title>Large-Scale Comparative Analyses of Tick Genomes Elucidate Their Genetic Diversity and Vector Capacities.</title>
        <authorList>
            <consortium name="Tick Genome and Microbiome Consortium (TIGMIC)"/>
            <person name="Jia N."/>
            <person name="Wang J."/>
            <person name="Shi W."/>
            <person name="Du L."/>
            <person name="Sun Y."/>
            <person name="Zhan W."/>
            <person name="Jiang J.F."/>
            <person name="Wang Q."/>
            <person name="Zhang B."/>
            <person name="Ji P."/>
            <person name="Bell-Sakyi L."/>
            <person name="Cui X.M."/>
            <person name="Yuan T.T."/>
            <person name="Jiang B.G."/>
            <person name="Yang W.F."/>
            <person name="Lam T.T."/>
            <person name="Chang Q.C."/>
            <person name="Ding S.J."/>
            <person name="Wang X.J."/>
            <person name="Zhu J.G."/>
            <person name="Ruan X.D."/>
            <person name="Zhao L."/>
            <person name="Wei J.T."/>
            <person name="Ye R.Z."/>
            <person name="Que T.C."/>
            <person name="Du C.H."/>
            <person name="Zhou Y.H."/>
            <person name="Cheng J.X."/>
            <person name="Dai P.F."/>
            <person name="Guo W.B."/>
            <person name="Han X.H."/>
            <person name="Huang E.J."/>
            <person name="Li L.F."/>
            <person name="Wei W."/>
            <person name="Gao Y.C."/>
            <person name="Liu J.Z."/>
            <person name="Shao H.Z."/>
            <person name="Wang X."/>
            <person name="Wang C.C."/>
            <person name="Yang T.C."/>
            <person name="Huo Q.B."/>
            <person name="Li W."/>
            <person name="Chen H.Y."/>
            <person name="Chen S.E."/>
            <person name="Zhou L.G."/>
            <person name="Ni X.B."/>
            <person name="Tian J.H."/>
            <person name="Sheng Y."/>
            <person name="Liu T."/>
            <person name="Pan Y.S."/>
            <person name="Xia L.Y."/>
            <person name="Li J."/>
            <person name="Zhao F."/>
            <person name="Cao W.C."/>
        </authorList>
    </citation>
    <scope>NUCLEOTIDE SEQUENCE</scope>
    <source>
        <strain evidence="1">Rmic-2018</strain>
    </source>
</reference>
<dbReference type="VEuPathDB" id="VectorBase:LOC119176869"/>
<keyword evidence="2" id="KW-1185">Reference proteome</keyword>
<dbReference type="AlphaFoldDB" id="A0A9J6DIX8"/>
<evidence type="ECO:0000313" key="1">
    <source>
        <dbReference type="EMBL" id="KAH8021785.1"/>
    </source>
</evidence>
<dbReference type="GO" id="GO:0008237">
    <property type="term" value="F:metallopeptidase activity"/>
    <property type="evidence" value="ECO:0007669"/>
    <property type="project" value="InterPro"/>
</dbReference>